<dbReference type="AlphaFoldDB" id="A0A9P5THM2"/>
<feature type="region of interest" description="Disordered" evidence="1">
    <location>
        <begin position="170"/>
        <end position="194"/>
    </location>
</feature>
<dbReference type="Proteomes" id="UP000724874">
    <property type="component" value="Unassembled WGS sequence"/>
</dbReference>
<reference evidence="3" key="1">
    <citation type="submission" date="2020-11" db="EMBL/GenBank/DDBJ databases">
        <authorList>
            <consortium name="DOE Joint Genome Institute"/>
            <person name="Ahrendt S."/>
            <person name="Riley R."/>
            <person name="Andreopoulos W."/>
            <person name="LaButti K."/>
            <person name="Pangilinan J."/>
            <person name="Ruiz-duenas F.J."/>
            <person name="Barrasa J.M."/>
            <person name="Sanchez-Garcia M."/>
            <person name="Camarero S."/>
            <person name="Miyauchi S."/>
            <person name="Serrano A."/>
            <person name="Linde D."/>
            <person name="Babiker R."/>
            <person name="Drula E."/>
            <person name="Ayuso-Fernandez I."/>
            <person name="Pacheco R."/>
            <person name="Padilla G."/>
            <person name="Ferreira P."/>
            <person name="Barriuso J."/>
            <person name="Kellner H."/>
            <person name="Castanera R."/>
            <person name="Alfaro M."/>
            <person name="Ramirez L."/>
            <person name="Pisabarro A.G."/>
            <person name="Kuo A."/>
            <person name="Tritt A."/>
            <person name="Lipzen A."/>
            <person name="He G."/>
            <person name="Yan M."/>
            <person name="Ng V."/>
            <person name="Cullen D."/>
            <person name="Martin F."/>
            <person name="Rosso M.-N."/>
            <person name="Henrissat B."/>
            <person name="Hibbett D."/>
            <person name="Martinez A.T."/>
            <person name="Grigoriev I.V."/>
        </authorList>
    </citation>
    <scope>NUCLEOTIDE SEQUENCE</scope>
    <source>
        <strain evidence="3">AH 44721</strain>
    </source>
</reference>
<proteinExistence type="predicted"/>
<feature type="compositionally biased region" description="Pro residues" evidence="1">
    <location>
        <begin position="178"/>
        <end position="194"/>
    </location>
</feature>
<comment type="caution">
    <text evidence="3">The sequence shown here is derived from an EMBL/GenBank/DDBJ whole genome shotgun (WGS) entry which is preliminary data.</text>
</comment>
<accession>A0A9P5THM2</accession>
<feature type="region of interest" description="Disordered" evidence="1">
    <location>
        <begin position="261"/>
        <end position="294"/>
    </location>
</feature>
<name>A0A9P5THM2_GYMJU</name>
<evidence type="ECO:0000256" key="1">
    <source>
        <dbReference type="SAM" id="MobiDB-lite"/>
    </source>
</evidence>
<feature type="transmembrane region" description="Helical" evidence="2">
    <location>
        <begin position="37"/>
        <end position="56"/>
    </location>
</feature>
<gene>
    <name evidence="3" type="ORF">CPB84DRAFT_1795195</name>
</gene>
<evidence type="ECO:0000313" key="4">
    <source>
        <dbReference type="Proteomes" id="UP000724874"/>
    </source>
</evidence>
<keyword evidence="4" id="KW-1185">Reference proteome</keyword>
<keyword evidence="2" id="KW-1133">Transmembrane helix</keyword>
<sequence>MSFIPRPQNTSHPIRPVIAHGLVGNALENDVPITRPIAIALVISGVMFLMFLVFFLRARFSKKGVVQAKAPPILDLEENSLKSDGHAELLQLEFLKSCFDTYPRRSGLSSPRLGSSDPGSDTPTSMPRFCFSSHNGSPQGNITLPPPAYSSRAHSLASRKPPSISFLEQEKKSKSLLSPPPPPISHPIPLPEPLLPGPPIEHEYAHNPMTYLIPELTPMSPLQVHVSVSDVVSHNTSTCRCTCHGPPYACLSCRSSRPRPISMSPPSAGSFLKCPKEGSSDASSSTGHRSAGIL</sequence>
<dbReference type="OrthoDB" id="10580844at2759"/>
<keyword evidence="2" id="KW-0812">Transmembrane</keyword>
<feature type="compositionally biased region" description="Low complexity" evidence="1">
    <location>
        <begin position="106"/>
        <end position="121"/>
    </location>
</feature>
<feature type="compositionally biased region" description="Polar residues" evidence="1">
    <location>
        <begin position="132"/>
        <end position="142"/>
    </location>
</feature>
<protein>
    <submittedName>
        <fullName evidence="3">Uncharacterized protein</fullName>
    </submittedName>
</protein>
<keyword evidence="2" id="KW-0472">Membrane</keyword>
<evidence type="ECO:0000256" key="2">
    <source>
        <dbReference type="SAM" id="Phobius"/>
    </source>
</evidence>
<feature type="region of interest" description="Disordered" evidence="1">
    <location>
        <begin position="106"/>
        <end position="155"/>
    </location>
</feature>
<evidence type="ECO:0000313" key="3">
    <source>
        <dbReference type="EMBL" id="KAF8877241.1"/>
    </source>
</evidence>
<organism evidence="3 4">
    <name type="scientific">Gymnopilus junonius</name>
    <name type="common">Spectacular rustgill mushroom</name>
    <name type="synonym">Gymnopilus spectabilis subsp. junonius</name>
    <dbReference type="NCBI Taxonomy" id="109634"/>
    <lineage>
        <taxon>Eukaryota</taxon>
        <taxon>Fungi</taxon>
        <taxon>Dikarya</taxon>
        <taxon>Basidiomycota</taxon>
        <taxon>Agaricomycotina</taxon>
        <taxon>Agaricomycetes</taxon>
        <taxon>Agaricomycetidae</taxon>
        <taxon>Agaricales</taxon>
        <taxon>Agaricineae</taxon>
        <taxon>Hymenogastraceae</taxon>
        <taxon>Gymnopilus</taxon>
    </lineage>
</organism>
<feature type="non-terminal residue" evidence="3">
    <location>
        <position position="294"/>
    </location>
</feature>
<dbReference type="EMBL" id="JADNYJ010000173">
    <property type="protein sequence ID" value="KAF8877241.1"/>
    <property type="molecule type" value="Genomic_DNA"/>
</dbReference>